<dbReference type="EMBL" id="RXGB01001030">
    <property type="protein sequence ID" value="TMX00632.1"/>
    <property type="molecule type" value="Genomic_DNA"/>
</dbReference>
<evidence type="ECO:0000256" key="1">
    <source>
        <dbReference type="SAM" id="MobiDB-lite"/>
    </source>
</evidence>
<accession>A0A6N2C6P0</accession>
<proteinExistence type="predicted"/>
<organism evidence="2">
    <name type="scientific">Solanum chilense</name>
    <name type="common">Tomato</name>
    <name type="synonym">Lycopersicon chilense</name>
    <dbReference type="NCBI Taxonomy" id="4083"/>
    <lineage>
        <taxon>Eukaryota</taxon>
        <taxon>Viridiplantae</taxon>
        <taxon>Streptophyta</taxon>
        <taxon>Embryophyta</taxon>
        <taxon>Tracheophyta</taxon>
        <taxon>Spermatophyta</taxon>
        <taxon>Magnoliopsida</taxon>
        <taxon>eudicotyledons</taxon>
        <taxon>Gunneridae</taxon>
        <taxon>Pentapetalae</taxon>
        <taxon>asterids</taxon>
        <taxon>lamiids</taxon>
        <taxon>Solanales</taxon>
        <taxon>Solanaceae</taxon>
        <taxon>Solanoideae</taxon>
        <taxon>Solaneae</taxon>
        <taxon>Solanum</taxon>
        <taxon>Solanum subgen. Lycopersicon</taxon>
    </lineage>
</organism>
<reference evidence="2" key="1">
    <citation type="submission" date="2019-05" db="EMBL/GenBank/DDBJ databases">
        <title>The de novo reference genome and transcriptome assemblies of the wild tomato species Solanum chilense.</title>
        <authorList>
            <person name="Stam R."/>
            <person name="Nosenko T."/>
            <person name="Hoerger A.C."/>
            <person name="Stephan W."/>
            <person name="Seidel M.A."/>
            <person name="Kuhn J.M.M."/>
            <person name="Haberer G."/>
            <person name="Tellier A."/>
        </authorList>
    </citation>
    <scope>NUCLEOTIDE SEQUENCE</scope>
    <source>
        <tissue evidence="2">Mature leaves</tissue>
    </source>
</reference>
<protein>
    <recommendedName>
        <fullName evidence="3">Retrotransposon gag domain-containing protein</fullName>
    </recommendedName>
</protein>
<evidence type="ECO:0008006" key="3">
    <source>
        <dbReference type="Google" id="ProtNLM"/>
    </source>
</evidence>
<gene>
    <name evidence="2" type="ORF">EJD97_000428</name>
</gene>
<comment type="caution">
    <text evidence="2">The sequence shown here is derived from an EMBL/GenBank/DDBJ whole genome shotgun (WGS) entry which is preliminary data.</text>
</comment>
<name>A0A6N2C6P0_SOLCI</name>
<sequence>MNAPSFSGSSPTEDPENFVEELKKVFEVMHVVDTERVELGAYRLKDVARTWFDQWKEGRDDDAPHLSWAFLKRLSWGVSFPENYRRQGHTCWCKYDQEGHFMKKFPNNKKDGGNMGNRAQSSSVAPPHRAAPRGATSGTGRGENHLYAITSHQEQDNSPDVVTRMIKARKLVSRGCIGHLVRVNESSAEVTYLHSVPIVKVFPEVFLYELPGVSPERETNFDIDIIRDIRLISVLPYRM</sequence>
<feature type="region of interest" description="Disordered" evidence="1">
    <location>
        <begin position="108"/>
        <end position="143"/>
    </location>
</feature>
<evidence type="ECO:0000313" key="2">
    <source>
        <dbReference type="EMBL" id="TMX00632.1"/>
    </source>
</evidence>
<dbReference type="AlphaFoldDB" id="A0A6N2C6P0"/>